<comment type="subcellular location">
    <subcellularLocation>
        <location evidence="1 20">Mitochondrion inner membrane</location>
        <topology evidence="1 20">Peripheral membrane protein</topology>
        <orientation evidence="1 20">Matrix side</orientation>
    </subcellularLocation>
</comment>
<dbReference type="GO" id="GO:0006121">
    <property type="term" value="P:mitochondrial electron transport, succinate to ubiquinone"/>
    <property type="evidence" value="ECO:0007669"/>
    <property type="project" value="TreeGrafter"/>
</dbReference>
<evidence type="ECO:0000256" key="15">
    <source>
        <dbReference type="ARBA" id="ARBA00059077"/>
    </source>
</evidence>
<dbReference type="InterPro" id="IPR011281">
    <property type="entry name" value="Succ_DH_flav_su_fwd"/>
</dbReference>
<dbReference type="GO" id="GO:0006099">
    <property type="term" value="P:tricarboxylic acid cycle"/>
    <property type="evidence" value="ECO:0007669"/>
    <property type="project" value="UniProtKB-UniPathway"/>
</dbReference>
<evidence type="ECO:0000256" key="3">
    <source>
        <dbReference type="ARBA" id="ARBA00008040"/>
    </source>
</evidence>
<feature type="active site" description="Proton acceptor" evidence="16">
    <location>
        <position position="398"/>
    </location>
</feature>
<dbReference type="InterPro" id="IPR014006">
    <property type="entry name" value="Succ_Dhase_FrdA_Gneg"/>
</dbReference>
<dbReference type="UniPathway" id="UPA00223">
    <property type="reaction ID" value="UER01006"/>
</dbReference>
<dbReference type="NCBIfam" id="TIGR01812">
    <property type="entry name" value="sdhA_frdA_Gneg"/>
    <property type="match status" value="1"/>
</dbReference>
<evidence type="ECO:0000256" key="4">
    <source>
        <dbReference type="ARBA" id="ARBA00022448"/>
    </source>
</evidence>
<evidence type="ECO:0000256" key="9">
    <source>
        <dbReference type="ARBA" id="ARBA00022946"/>
    </source>
</evidence>
<organism evidence="24 25">
    <name type="scientific">Umbelopsis vinacea</name>
    <dbReference type="NCBI Taxonomy" id="44442"/>
    <lineage>
        <taxon>Eukaryota</taxon>
        <taxon>Fungi</taxon>
        <taxon>Fungi incertae sedis</taxon>
        <taxon>Mucoromycota</taxon>
        <taxon>Mucoromycotina</taxon>
        <taxon>Umbelopsidomycetes</taxon>
        <taxon>Umbelopsidales</taxon>
        <taxon>Umbelopsidaceae</taxon>
        <taxon>Umbelopsis</taxon>
    </lineage>
</organism>
<dbReference type="PANTHER" id="PTHR11632">
    <property type="entry name" value="SUCCINATE DEHYDROGENASE 2 FLAVOPROTEIN SUBUNIT"/>
    <property type="match status" value="1"/>
</dbReference>
<dbReference type="InterPro" id="IPR037099">
    <property type="entry name" value="Fum_R/Succ_DH_flav-like_C_sf"/>
</dbReference>
<dbReference type="Gene3D" id="4.10.80.40">
    <property type="entry name" value="succinate dehydrogenase protein domain"/>
    <property type="match status" value="1"/>
</dbReference>
<keyword evidence="12" id="KW-0496">Mitochondrion</keyword>
<feature type="binding site" evidence="18">
    <location>
        <begin position="515"/>
        <end position="516"/>
    </location>
    <ligand>
        <name>FAD</name>
        <dbReference type="ChEBI" id="CHEBI:57692"/>
    </ligand>
</feature>
<dbReference type="SUPFAM" id="SSF51905">
    <property type="entry name" value="FAD/NAD(P)-binding domain"/>
    <property type="match status" value="1"/>
</dbReference>
<dbReference type="GO" id="GO:0005743">
    <property type="term" value="C:mitochondrial inner membrane"/>
    <property type="evidence" value="ECO:0007669"/>
    <property type="project" value="UniProtKB-SubCell"/>
</dbReference>
<dbReference type="Proteomes" id="UP000612746">
    <property type="component" value="Unassembled WGS sequence"/>
</dbReference>
<evidence type="ECO:0000256" key="8">
    <source>
        <dbReference type="ARBA" id="ARBA00022827"/>
    </source>
</evidence>
<accession>A0A8H7PT95</accession>
<evidence type="ECO:0000256" key="14">
    <source>
        <dbReference type="ARBA" id="ARBA00049220"/>
    </source>
</evidence>
<evidence type="ECO:0000256" key="6">
    <source>
        <dbReference type="ARBA" id="ARBA00022630"/>
    </source>
</evidence>
<feature type="binding site" evidence="17">
    <location>
        <position position="354"/>
    </location>
    <ligand>
        <name>substrate</name>
    </ligand>
</feature>
<dbReference type="InterPro" id="IPR015939">
    <property type="entry name" value="Fum_Rdtase/Succ_DH_flav-like_C"/>
</dbReference>
<evidence type="ECO:0000256" key="5">
    <source>
        <dbReference type="ARBA" id="ARBA00022532"/>
    </source>
</evidence>
<comment type="pathway">
    <text evidence="2 20">Carbohydrate metabolism; tricarboxylic acid cycle; fumarate from succinate (eukaryal route): step 1/1.</text>
</comment>
<dbReference type="PIRSF" id="PIRSF000171">
    <property type="entry name" value="SDHA_APRA_LASPO"/>
    <property type="match status" value="1"/>
</dbReference>
<keyword evidence="5 20" id="KW-0816">Tricarboxylic acid cycle</keyword>
<evidence type="ECO:0000259" key="22">
    <source>
        <dbReference type="Pfam" id="PF00890"/>
    </source>
</evidence>
<dbReference type="GO" id="GO:0050660">
    <property type="term" value="F:flavin adenine dinucleotide binding"/>
    <property type="evidence" value="ECO:0007669"/>
    <property type="project" value="InterPro"/>
</dbReference>
<keyword evidence="9 20" id="KW-0809">Transit peptide</keyword>
<dbReference type="AlphaFoldDB" id="A0A8H7PT95"/>
<dbReference type="GO" id="GO:0009055">
    <property type="term" value="F:electron transfer activity"/>
    <property type="evidence" value="ECO:0007669"/>
    <property type="project" value="TreeGrafter"/>
</dbReference>
<dbReference type="Pfam" id="PF02910">
    <property type="entry name" value="Succ_DH_flav_C"/>
    <property type="match status" value="1"/>
</dbReference>
<comment type="catalytic activity">
    <reaction evidence="14 20">
        <text>a quinone + succinate = fumarate + a quinol</text>
        <dbReference type="Rhea" id="RHEA:40523"/>
        <dbReference type="ChEBI" id="CHEBI:24646"/>
        <dbReference type="ChEBI" id="CHEBI:29806"/>
        <dbReference type="ChEBI" id="CHEBI:30031"/>
        <dbReference type="ChEBI" id="CHEBI:132124"/>
        <dbReference type="EC" id="1.3.5.1"/>
    </reaction>
</comment>
<feature type="binding site" evidence="18">
    <location>
        <position position="499"/>
    </location>
    <ligand>
        <name>FAD</name>
        <dbReference type="ChEBI" id="CHEBI:57692"/>
    </ligand>
</feature>
<feature type="modified residue" description="Tele-8alpha-FAD histidine" evidence="19">
    <location>
        <position position="157"/>
    </location>
</feature>
<dbReference type="EC" id="1.3.5.1" evidence="20"/>
<feature type="binding site" evidence="18">
    <location>
        <begin position="149"/>
        <end position="164"/>
    </location>
    <ligand>
        <name>FAD</name>
        <dbReference type="ChEBI" id="CHEBI:57692"/>
    </ligand>
</feature>
<keyword evidence="11 20" id="KW-0560">Oxidoreductase</keyword>
<evidence type="ECO:0000256" key="12">
    <source>
        <dbReference type="ARBA" id="ARBA00023128"/>
    </source>
</evidence>
<evidence type="ECO:0000313" key="24">
    <source>
        <dbReference type="EMBL" id="KAG2179681.1"/>
    </source>
</evidence>
<dbReference type="FunFam" id="1.20.58.100:FF:000001">
    <property type="entry name" value="Succinate dehydrogenase flavoprotein subunit (SdhA)"/>
    <property type="match status" value="1"/>
</dbReference>
<keyword evidence="10 20" id="KW-0249">Electron transport</keyword>
<evidence type="ECO:0000256" key="20">
    <source>
        <dbReference type="RuleBase" id="RU362051"/>
    </source>
</evidence>
<evidence type="ECO:0000256" key="21">
    <source>
        <dbReference type="SAM" id="Phobius"/>
    </source>
</evidence>
<comment type="cofactor">
    <cofactor evidence="18">
        <name>FAD</name>
        <dbReference type="ChEBI" id="CHEBI:57692"/>
    </cofactor>
    <text evidence="18">Flavinylated by SdhE, about 5% flavinylation occurs in the absence of SdhE.</text>
</comment>
<evidence type="ECO:0000256" key="18">
    <source>
        <dbReference type="PIRSR" id="PIRSR611281-3"/>
    </source>
</evidence>
<dbReference type="FunFam" id="3.90.700.10:FF:000001">
    <property type="entry name" value="Mitochondrial succinate dehydrogenase flavoprotein subunit"/>
    <property type="match status" value="1"/>
</dbReference>
<evidence type="ECO:0000313" key="25">
    <source>
        <dbReference type="Proteomes" id="UP000612746"/>
    </source>
</evidence>
<feature type="transmembrane region" description="Helical" evidence="21">
    <location>
        <begin position="12"/>
        <end position="32"/>
    </location>
</feature>
<keyword evidence="21" id="KW-1133">Transmembrane helix</keyword>
<dbReference type="SUPFAM" id="SSF56425">
    <property type="entry name" value="Succinate dehydrogenase/fumarate reductase flavoprotein, catalytic domain"/>
    <property type="match status" value="1"/>
</dbReference>
<dbReference type="GO" id="GO:0008177">
    <property type="term" value="F:succinate dehydrogenase (quinone) activity"/>
    <property type="evidence" value="ECO:0007669"/>
    <property type="project" value="UniProtKB-EC"/>
</dbReference>
<feature type="binding site" evidence="17">
    <location>
        <position position="465"/>
    </location>
    <ligand>
        <name>substrate</name>
    </ligand>
</feature>
<evidence type="ECO:0000256" key="1">
    <source>
        <dbReference type="ARBA" id="ARBA00004443"/>
    </source>
</evidence>
<protein>
    <recommendedName>
        <fullName evidence="20">Succinate dehydrogenase [ubiquinone] flavoprotein subunit, mitochondrial</fullName>
        <ecNumber evidence="20">1.3.5.1</ecNumber>
    </recommendedName>
</protein>
<feature type="domain" description="Fumarate reductase/succinate dehydrogenase flavoprotein-like C-terminal" evidence="23">
    <location>
        <begin position="571"/>
        <end position="706"/>
    </location>
</feature>
<dbReference type="FunFam" id="3.50.50.60:FF:000482">
    <property type="entry name" value="Succinate dehydrogenase complex, subunit A, flavoprotein (Fp)"/>
    <property type="match status" value="1"/>
</dbReference>
<comment type="caution">
    <text evidence="24">The sequence shown here is derived from an EMBL/GenBank/DDBJ whole genome shotgun (WGS) entry which is preliminary data.</text>
</comment>
<dbReference type="Gene3D" id="3.50.50.60">
    <property type="entry name" value="FAD/NAD(P)-binding domain"/>
    <property type="match status" value="1"/>
</dbReference>
<feature type="binding site" evidence="18">
    <location>
        <begin position="126"/>
        <end position="131"/>
    </location>
    <ligand>
        <name>FAD</name>
        <dbReference type="ChEBI" id="CHEBI:57692"/>
    </ligand>
</feature>
<dbReference type="SUPFAM" id="SSF46977">
    <property type="entry name" value="Succinate dehydrogenase/fumarate reductase flavoprotein C-terminal domain"/>
    <property type="match status" value="1"/>
</dbReference>
<proteinExistence type="inferred from homology"/>
<keyword evidence="13 20" id="KW-0472">Membrane</keyword>
<dbReference type="PANTHER" id="PTHR11632:SF51">
    <property type="entry name" value="SUCCINATE DEHYDROGENASE [UBIQUINONE] FLAVOPROTEIN SUBUNIT, MITOCHONDRIAL"/>
    <property type="match status" value="1"/>
</dbReference>
<evidence type="ECO:0000256" key="13">
    <source>
        <dbReference type="ARBA" id="ARBA00023136"/>
    </source>
</evidence>
<sequence length="706" mass="77399">MHFPMPAREIRQTLNFFGVFTVVFVYMDIVNIHQSSPLSRTMLKFLNRATPVLPNHHIFNLNRHITHTLPLSSDANVTRTISRAIHQSRPAFQVMATNPLRAKEATGSIASKYPVIDHEYDAVVVGAGGAGLRAAFGLAEAGFNTACITKLFPTRSHTVAAQGGVNAALGNMTEDDWRWHMYDTVKGSDWLGDQDAIHYMCREAPNTVIELEHYGVPFSRTEEGKIYQRAFGGQSLKYGKGGQAYRCAAVADRTGHAILHTLYGQSLRHKTNYFIEYFALDLIMEDGECKGVLALNMEDGTLHRFRSHKTVLATGGYGRAYFSCTSAHTCTGDGNAMVARAGLPLQDLEFVQFHPTGIYGAGCLITEGSRGEGGILINSAGERFMERYAPTAKDLASRDVVSRSMTLEIREGRGVGPDKDHIYLQLSHLPPDVLHERLPGISETAAIFAGVDVTKEPIPVLPTVHYNMGGIPTKYTGEVLTVDENGGEKTVPGLYAAGEAGCVSVHGANRLGANSLLDIVVFGRAVAHHIAETLEPGTPLKPFAVDAGAESIANMDALRNAKGDKSTAEIRLNMQKVMQSDAAVFRTQSSLDEGVGRMAKVWDSFKDVKVTDRGMIWNTDLVETLELQNLLTCASQTINAAAARKESRGAHAREDFKDRDDVNWMKHTLSWQDQESGEVKLAYRKVTDTTLDENECKPVPPFARVY</sequence>
<dbReference type="Pfam" id="PF00890">
    <property type="entry name" value="FAD_binding_2"/>
    <property type="match status" value="1"/>
</dbReference>
<dbReference type="Gene3D" id="1.20.58.100">
    <property type="entry name" value="Fumarate reductase/succinate dehydrogenase flavoprotein-like, C-terminal domain"/>
    <property type="match status" value="1"/>
</dbReference>
<dbReference type="InterPro" id="IPR030664">
    <property type="entry name" value="SdhA/FrdA/AprA"/>
</dbReference>
<reference evidence="24" key="1">
    <citation type="submission" date="2020-12" db="EMBL/GenBank/DDBJ databases">
        <title>Metabolic potential, ecology and presence of endohyphal bacteria is reflected in genomic diversity of Mucoromycotina.</title>
        <authorList>
            <person name="Muszewska A."/>
            <person name="Okrasinska A."/>
            <person name="Steczkiewicz K."/>
            <person name="Drgas O."/>
            <person name="Orlowska M."/>
            <person name="Perlinska-Lenart U."/>
            <person name="Aleksandrzak-Piekarczyk T."/>
            <person name="Szatraj K."/>
            <person name="Zielenkiewicz U."/>
            <person name="Pilsyk S."/>
            <person name="Malc E."/>
            <person name="Mieczkowski P."/>
            <person name="Kruszewska J.S."/>
            <person name="Biernat P."/>
            <person name="Pawlowska J."/>
        </authorList>
    </citation>
    <scope>NUCLEOTIDE SEQUENCE</scope>
    <source>
        <strain evidence="24">WA0000051536</strain>
    </source>
</reference>
<evidence type="ECO:0000256" key="11">
    <source>
        <dbReference type="ARBA" id="ARBA00023002"/>
    </source>
</evidence>
<keyword evidence="21" id="KW-0812">Transmembrane</keyword>
<comment type="function">
    <text evidence="15 20">Flavoprotein (FP) subunit of succinate dehydrogenase (SDH) that is involved in complex II of the mitochondrial electron transport chain and is responsible for transferring electrons from succinate to ubiquinone (coenzyme Q).</text>
</comment>
<dbReference type="FunFam" id="4.10.80.40:FF:000002">
    <property type="entry name" value="Succinate dehydrogenase [ubiquinone] flavoprotein subunit, mitochondrial"/>
    <property type="match status" value="1"/>
</dbReference>
<dbReference type="InterPro" id="IPR003952">
    <property type="entry name" value="FRD_SDH_FAD_BS"/>
</dbReference>
<name>A0A8H7PT95_9FUNG</name>
<keyword evidence="6 18" id="KW-0285">Flavoprotein</keyword>
<feature type="domain" description="FAD-dependent oxidoreductase 2 FAD-binding" evidence="22">
    <location>
        <begin position="121"/>
        <end position="516"/>
    </location>
</feature>
<dbReference type="OrthoDB" id="71672at2759"/>
<evidence type="ECO:0000259" key="23">
    <source>
        <dbReference type="Pfam" id="PF02910"/>
    </source>
</evidence>
<dbReference type="InterPro" id="IPR036188">
    <property type="entry name" value="FAD/NAD-bd_sf"/>
</dbReference>
<evidence type="ECO:0000256" key="17">
    <source>
        <dbReference type="PIRSR" id="PIRSR611281-2"/>
    </source>
</evidence>
<keyword evidence="7" id="KW-0999">Mitochondrion inner membrane</keyword>
<evidence type="ECO:0000256" key="10">
    <source>
        <dbReference type="ARBA" id="ARBA00022982"/>
    </source>
</evidence>
<evidence type="ECO:0000256" key="2">
    <source>
        <dbReference type="ARBA" id="ARBA00004788"/>
    </source>
</evidence>
<dbReference type="PROSITE" id="PS00504">
    <property type="entry name" value="FRD_SDH_FAD_BINDING"/>
    <property type="match status" value="1"/>
</dbReference>
<evidence type="ECO:0000256" key="16">
    <source>
        <dbReference type="PIRSR" id="PIRSR000171-1"/>
    </source>
</evidence>
<dbReference type="EMBL" id="JAEPRA010000010">
    <property type="protein sequence ID" value="KAG2179681.1"/>
    <property type="molecule type" value="Genomic_DNA"/>
</dbReference>
<keyword evidence="8 18" id="KW-0274">FAD</keyword>
<feature type="binding site" evidence="18">
    <location>
        <position position="333"/>
    </location>
    <ligand>
        <name>FAD</name>
        <dbReference type="ChEBI" id="CHEBI:57692"/>
    </ligand>
</feature>
<feature type="binding site" evidence="17">
    <location>
        <position position="510"/>
    </location>
    <ligand>
        <name>substrate</name>
    </ligand>
</feature>
<dbReference type="InterPro" id="IPR003953">
    <property type="entry name" value="FAD-dep_OxRdtase_2_FAD-bd"/>
</dbReference>
<feature type="binding site" evidence="17">
    <location>
        <position position="366"/>
    </location>
    <ligand>
        <name>substrate</name>
    </ligand>
</feature>
<dbReference type="Gene3D" id="3.90.700.10">
    <property type="entry name" value="Succinate dehydrogenase/fumarate reductase flavoprotein, catalytic domain"/>
    <property type="match status" value="1"/>
</dbReference>
<evidence type="ECO:0000256" key="19">
    <source>
        <dbReference type="PIRSR" id="PIRSR611281-4"/>
    </source>
</evidence>
<dbReference type="InterPro" id="IPR027477">
    <property type="entry name" value="Succ_DH/fumarate_Rdtase_cat_sf"/>
</dbReference>
<keyword evidence="25" id="KW-1185">Reference proteome</keyword>
<dbReference type="NCBIfam" id="TIGR01816">
    <property type="entry name" value="sdhA_forward"/>
    <property type="match status" value="1"/>
</dbReference>
<evidence type="ECO:0000256" key="7">
    <source>
        <dbReference type="ARBA" id="ARBA00022792"/>
    </source>
</evidence>
<comment type="similarity">
    <text evidence="3 20">Belongs to the FAD-dependent oxidoreductase 2 family. FRD/SDH subfamily.</text>
</comment>
<gene>
    <name evidence="24" type="ORF">INT44_006529</name>
</gene>
<keyword evidence="4 20" id="KW-0813">Transport</keyword>